<protein>
    <submittedName>
        <fullName evidence="8">Sodium:solute symporter family protein</fullName>
    </submittedName>
</protein>
<dbReference type="RefSeq" id="WP_007397395.1">
    <property type="nucleotide sequence ID" value="NZ_CALMTF010000075.1"/>
</dbReference>
<proteinExistence type="inferred from homology"/>
<dbReference type="InterPro" id="IPR050277">
    <property type="entry name" value="Sodium:Solute_Symporter"/>
</dbReference>
<dbReference type="Proteomes" id="UP000502533">
    <property type="component" value="Chromosome"/>
</dbReference>
<dbReference type="AlphaFoldDB" id="A0A181CE22"/>
<gene>
    <name evidence="8" type="ORF">GWK63_14105</name>
</gene>
<evidence type="ECO:0000256" key="6">
    <source>
        <dbReference type="ARBA" id="ARBA00023136"/>
    </source>
</evidence>
<evidence type="ECO:0000256" key="2">
    <source>
        <dbReference type="ARBA" id="ARBA00006434"/>
    </source>
</evidence>
<evidence type="ECO:0000256" key="5">
    <source>
        <dbReference type="ARBA" id="ARBA00022989"/>
    </source>
</evidence>
<dbReference type="GeneID" id="85023301"/>
<dbReference type="Gene3D" id="1.20.1730.10">
    <property type="entry name" value="Sodium/glucose cotransporter"/>
    <property type="match status" value="1"/>
</dbReference>
<evidence type="ECO:0000256" key="3">
    <source>
        <dbReference type="ARBA" id="ARBA00022448"/>
    </source>
</evidence>
<name>A0A181CE22_9PROT</name>
<keyword evidence="5" id="KW-1133">Transmembrane helix</keyword>
<accession>A0A181CE22</accession>
<dbReference type="PROSITE" id="PS50283">
    <property type="entry name" value="NA_SOLUT_SYMP_3"/>
    <property type="match status" value="1"/>
</dbReference>
<dbReference type="Pfam" id="PF00474">
    <property type="entry name" value="SSF"/>
    <property type="match status" value="1"/>
</dbReference>
<dbReference type="InterPro" id="IPR001734">
    <property type="entry name" value="Na/solute_symporter"/>
</dbReference>
<dbReference type="GO" id="GO:0005886">
    <property type="term" value="C:plasma membrane"/>
    <property type="evidence" value="ECO:0007669"/>
    <property type="project" value="TreeGrafter"/>
</dbReference>
<organism evidence="8 9">
    <name type="scientific">Komagataeibacter rhaeticus</name>
    <dbReference type="NCBI Taxonomy" id="215221"/>
    <lineage>
        <taxon>Bacteria</taxon>
        <taxon>Pseudomonadati</taxon>
        <taxon>Pseudomonadota</taxon>
        <taxon>Alphaproteobacteria</taxon>
        <taxon>Acetobacterales</taxon>
        <taxon>Acetobacteraceae</taxon>
        <taxon>Komagataeibacter</taxon>
    </lineage>
</organism>
<keyword evidence="3" id="KW-0813">Transport</keyword>
<dbReference type="KEGG" id="kre:GWK63_14105"/>
<evidence type="ECO:0000313" key="9">
    <source>
        <dbReference type="Proteomes" id="UP000502533"/>
    </source>
</evidence>
<evidence type="ECO:0000256" key="7">
    <source>
        <dbReference type="RuleBase" id="RU362091"/>
    </source>
</evidence>
<dbReference type="GO" id="GO:0022857">
    <property type="term" value="F:transmembrane transporter activity"/>
    <property type="evidence" value="ECO:0007669"/>
    <property type="project" value="InterPro"/>
</dbReference>
<evidence type="ECO:0000313" key="8">
    <source>
        <dbReference type="EMBL" id="QIP36452.1"/>
    </source>
</evidence>
<evidence type="ECO:0000256" key="1">
    <source>
        <dbReference type="ARBA" id="ARBA00004141"/>
    </source>
</evidence>
<reference evidence="8 9" key="1">
    <citation type="submission" date="2020-03" db="EMBL/GenBank/DDBJ databases">
        <title>Isolation of cellulose-producing strains, genome characterization and application of the synthesized cellulose films as an economical and sustainable material for piezoelectric sensor construction.</title>
        <authorList>
            <person name="Mangayil R.K."/>
        </authorList>
    </citation>
    <scope>NUCLEOTIDE SEQUENCE [LARGE SCALE GENOMIC DNA]</scope>
    <source>
        <strain evidence="8 9">ENS 9a1a</strain>
    </source>
</reference>
<comment type="similarity">
    <text evidence="2 7">Belongs to the sodium:solute symporter (SSF) (TC 2.A.21) family.</text>
</comment>
<sequence>MNAALFIIIATIAGALVLGLLARRGIRMDIEQWSVGGRSFGPVFMFVLMAGEVFTTFTFLGGGGYAYAHGVAALYMVAYTALGFMLSYWLLPPIWRIGRAHGLLTQADFFRVRYDSTPLALLVAAVGLVSMVPYLVLQFKGLGIIVQATSYGLLSPALSVWIGAGVMCVYVVVSGMHGSAWTATVKDMMVLAVVAFLGLYMPWHYYGGIGPMFARLARERPEMLVLSPTGYSPAWFCSTILVSGLGLYMWPHTFGSALSAHAARSFRVNAALMPLYTLVMILAMMVGFAAIDQVPGLTGGQIDMALLRLSIQTFPSWFVGLIGAAGLLAAIVPGSMMLIATATLVANNIFGVLCARNDPARVGWIARAMVPVITLVAVWFTLDGSISIVNLLIMGYSFVTQLFPALLASLSPRRIATTAGAAGGICAGVGVVMATVITHSSMATLFPALPAWARDINTGCLALGLNVLIMLAVSQLSLLRRPALRSSGQ</sequence>
<keyword evidence="6" id="KW-0472">Membrane</keyword>
<keyword evidence="9" id="KW-1185">Reference proteome</keyword>
<comment type="subcellular location">
    <subcellularLocation>
        <location evidence="1">Membrane</location>
        <topology evidence="1">Multi-pass membrane protein</topology>
    </subcellularLocation>
</comment>
<dbReference type="PANTHER" id="PTHR48086">
    <property type="entry name" value="SODIUM/PROLINE SYMPORTER-RELATED"/>
    <property type="match status" value="1"/>
</dbReference>
<dbReference type="PANTHER" id="PTHR48086:SF8">
    <property type="entry name" value="MONOCARBOXYLIC ACID PERMEASE"/>
    <property type="match status" value="1"/>
</dbReference>
<evidence type="ECO:0000256" key="4">
    <source>
        <dbReference type="ARBA" id="ARBA00022692"/>
    </source>
</evidence>
<dbReference type="EMBL" id="CP050139">
    <property type="protein sequence ID" value="QIP36452.1"/>
    <property type="molecule type" value="Genomic_DNA"/>
</dbReference>
<keyword evidence="4" id="KW-0812">Transmembrane</keyword>
<dbReference type="InterPro" id="IPR038377">
    <property type="entry name" value="Na/Glc_symporter_sf"/>
</dbReference>